<keyword evidence="2" id="KW-1185">Reference proteome</keyword>
<accession>A0A9E6XVN6</accession>
<name>A0A9E6XVN6_9ACTN</name>
<reference evidence="1" key="1">
    <citation type="journal article" date="2022" name="Int. J. Syst. Evol. Microbiol.">
        <title>Pseudomonas aegrilactucae sp. nov. and Pseudomonas morbosilactucae sp. nov., pathogens causing bacterial rot of lettuce in Japan.</title>
        <authorList>
            <person name="Sawada H."/>
            <person name="Fujikawa T."/>
            <person name="Satou M."/>
        </authorList>
    </citation>
    <scope>NUCLEOTIDE SEQUENCE</scope>
    <source>
        <strain evidence="1">0166_1</strain>
    </source>
</reference>
<dbReference type="RefSeq" id="WP_259314915.1">
    <property type="nucleotide sequence ID" value="NZ_CP087164.1"/>
</dbReference>
<dbReference type="KEGG" id="sbae:DSM104329_01625"/>
<dbReference type="EMBL" id="CP087164">
    <property type="protein sequence ID" value="UGS35239.1"/>
    <property type="molecule type" value="Genomic_DNA"/>
</dbReference>
<gene>
    <name evidence="1" type="ORF">DSM104329_01625</name>
</gene>
<dbReference type="Proteomes" id="UP001162834">
    <property type="component" value="Chromosome"/>
</dbReference>
<evidence type="ECO:0000313" key="2">
    <source>
        <dbReference type="Proteomes" id="UP001162834"/>
    </source>
</evidence>
<evidence type="ECO:0000313" key="1">
    <source>
        <dbReference type="EMBL" id="UGS35239.1"/>
    </source>
</evidence>
<dbReference type="AlphaFoldDB" id="A0A9E6XVN6"/>
<proteinExistence type="predicted"/>
<sequence length="177" mass="19538">MDAQNAICVGSPLSAWIVNHDDGTLSISVPPILIEGMRTRLLHDYAVAAVRLADGFVDELAPRDYGHERDPSSVVTDTAVTADRVESLRERCEAVAVAHEQLDTFGWTEPRDVTLRRDRDWWLRAASAEITEVAGCVTATVEDGPRYANQEEWVERVVEWQAHLAEAVAFLGALQAA</sequence>
<protein>
    <submittedName>
        <fullName evidence="1">Uncharacterized protein</fullName>
    </submittedName>
</protein>
<organism evidence="1 2">
    <name type="scientific">Capillimicrobium parvum</name>
    <dbReference type="NCBI Taxonomy" id="2884022"/>
    <lineage>
        <taxon>Bacteria</taxon>
        <taxon>Bacillati</taxon>
        <taxon>Actinomycetota</taxon>
        <taxon>Thermoleophilia</taxon>
        <taxon>Solirubrobacterales</taxon>
        <taxon>Capillimicrobiaceae</taxon>
        <taxon>Capillimicrobium</taxon>
    </lineage>
</organism>